<evidence type="ECO:0000256" key="1">
    <source>
        <dbReference type="ARBA" id="ARBA00004651"/>
    </source>
</evidence>
<keyword evidence="3 6" id="KW-0812">Transmembrane</keyword>
<proteinExistence type="predicted"/>
<evidence type="ECO:0000256" key="4">
    <source>
        <dbReference type="ARBA" id="ARBA00022989"/>
    </source>
</evidence>
<dbReference type="Pfam" id="PF01943">
    <property type="entry name" value="Polysacc_synt"/>
    <property type="match status" value="1"/>
</dbReference>
<dbReference type="InterPro" id="IPR002797">
    <property type="entry name" value="Polysacc_synth"/>
</dbReference>
<dbReference type="RefSeq" id="WP_274322872.1">
    <property type="nucleotide sequence ID" value="NZ_CP118158.1"/>
</dbReference>
<feature type="transmembrane region" description="Helical" evidence="6">
    <location>
        <begin position="206"/>
        <end position="229"/>
    </location>
</feature>
<organism evidence="7 8">
    <name type="scientific">Halosimplex aquaticum</name>
    <dbReference type="NCBI Taxonomy" id="3026162"/>
    <lineage>
        <taxon>Archaea</taxon>
        <taxon>Methanobacteriati</taxon>
        <taxon>Methanobacteriota</taxon>
        <taxon>Stenosarchaea group</taxon>
        <taxon>Halobacteria</taxon>
        <taxon>Halobacteriales</taxon>
        <taxon>Haloarculaceae</taxon>
        <taxon>Halosimplex</taxon>
    </lineage>
</organism>
<dbReference type="GeneID" id="78822117"/>
<keyword evidence="5 6" id="KW-0472">Membrane</keyword>
<dbReference type="AlphaFoldDB" id="A0ABD5Y393"/>
<gene>
    <name evidence="7" type="ORF">ACFQMA_18395</name>
</gene>
<feature type="transmembrane region" description="Helical" evidence="6">
    <location>
        <begin position="311"/>
        <end position="334"/>
    </location>
</feature>
<reference evidence="7 8" key="1">
    <citation type="journal article" date="2019" name="Int. J. Syst. Evol. Microbiol.">
        <title>The Global Catalogue of Microorganisms (GCM) 10K type strain sequencing project: providing services to taxonomists for standard genome sequencing and annotation.</title>
        <authorList>
            <consortium name="The Broad Institute Genomics Platform"/>
            <consortium name="The Broad Institute Genome Sequencing Center for Infectious Disease"/>
            <person name="Wu L."/>
            <person name="Ma J."/>
        </authorList>
    </citation>
    <scope>NUCLEOTIDE SEQUENCE [LARGE SCALE GENOMIC DNA]</scope>
    <source>
        <strain evidence="7 8">XZYJT29</strain>
    </source>
</reference>
<comment type="subcellular location">
    <subcellularLocation>
        <location evidence="1">Cell membrane</location>
        <topology evidence="1">Multi-pass membrane protein</topology>
    </subcellularLocation>
</comment>
<evidence type="ECO:0000313" key="7">
    <source>
        <dbReference type="EMBL" id="MFC7141794.1"/>
    </source>
</evidence>
<evidence type="ECO:0000256" key="2">
    <source>
        <dbReference type="ARBA" id="ARBA00022475"/>
    </source>
</evidence>
<dbReference type="PANTHER" id="PTHR30250">
    <property type="entry name" value="PST FAMILY PREDICTED COLANIC ACID TRANSPORTER"/>
    <property type="match status" value="1"/>
</dbReference>
<dbReference type="Proteomes" id="UP001596432">
    <property type="component" value="Unassembled WGS sequence"/>
</dbReference>
<dbReference type="InterPro" id="IPR050833">
    <property type="entry name" value="Poly_Biosynth_Transport"/>
</dbReference>
<feature type="transmembrane region" description="Helical" evidence="6">
    <location>
        <begin position="371"/>
        <end position="391"/>
    </location>
</feature>
<feature type="transmembrane region" description="Helical" evidence="6">
    <location>
        <begin position="403"/>
        <end position="425"/>
    </location>
</feature>
<feature type="transmembrane region" description="Helical" evidence="6">
    <location>
        <begin position="71"/>
        <end position="96"/>
    </location>
</feature>
<evidence type="ECO:0000256" key="3">
    <source>
        <dbReference type="ARBA" id="ARBA00022692"/>
    </source>
</evidence>
<evidence type="ECO:0000256" key="5">
    <source>
        <dbReference type="ARBA" id="ARBA00023136"/>
    </source>
</evidence>
<dbReference type="GO" id="GO:0005886">
    <property type="term" value="C:plasma membrane"/>
    <property type="evidence" value="ECO:0007669"/>
    <property type="project" value="UniProtKB-SubCell"/>
</dbReference>
<dbReference type="PANTHER" id="PTHR30250:SF28">
    <property type="entry name" value="POLYSACCHARIDE BIOSYNTHESIS PROTEIN"/>
    <property type="match status" value="1"/>
</dbReference>
<evidence type="ECO:0000256" key="6">
    <source>
        <dbReference type="SAM" id="Phobius"/>
    </source>
</evidence>
<feature type="transmembrane region" description="Helical" evidence="6">
    <location>
        <begin position="28"/>
        <end position="50"/>
    </location>
</feature>
<comment type="caution">
    <text evidence="7">The sequence shown here is derived from an EMBL/GenBank/DDBJ whole genome shotgun (WGS) entry which is preliminary data.</text>
</comment>
<evidence type="ECO:0000313" key="8">
    <source>
        <dbReference type="Proteomes" id="UP001596432"/>
    </source>
</evidence>
<name>A0ABD5Y393_9EURY</name>
<accession>A0ABD5Y393</accession>
<feature type="transmembrane region" description="Helical" evidence="6">
    <location>
        <begin position="108"/>
        <end position="125"/>
    </location>
</feature>
<keyword evidence="2" id="KW-1003">Cell membrane</keyword>
<sequence length="467" mass="49852">MRRDRTAVLHFAAQVARSLAGFGTTLLAAQYFGAAGLGIYSQVLALLFWLKLPSNSIKTAVSKRMSETEDVTGHFSAGLVAALGYGVLVGVVVFLFESYVNGYLNADAAHLLVFLLAANMVFDHVKSGFVGRKRVAVSGWLGTAEQILRLASQLAFVLGGAMVIGLVTGHLVSLAVFGLIGLFLLRRHLTIPDLGDFDDLRRYAQYSWLGNLQGLALTWMDILVLGLFVGDSQVGIYQASWTLASFLALTSKSIGKTLFPELSDLGTDERYDRARSLVGDGLLFAGVFLIPGAFGALVIGDRILDVYSAEFSAGATILVILIAARTVHAFGSQFVNTLNGLDYPEIAFRVNAAFFATNISLNVLLVYLIGWYGAAIATLASTTVYLAVSWFELRGEVGAIDVPLVEIGYELVASVAMAGVVWSALPYLPRNVFATVGAVFLGAAVYGAIILLLSTKIRGKVLTLVGT</sequence>
<protein>
    <submittedName>
        <fullName evidence="7">Polysaccharide biosynthesis C-terminal domain-containing protein</fullName>
    </submittedName>
</protein>
<feature type="transmembrane region" description="Helical" evidence="6">
    <location>
        <begin position="431"/>
        <end position="453"/>
    </location>
</feature>
<dbReference type="EMBL" id="JBHTAS010000001">
    <property type="protein sequence ID" value="MFC7141794.1"/>
    <property type="molecule type" value="Genomic_DNA"/>
</dbReference>
<feature type="transmembrane region" description="Helical" evidence="6">
    <location>
        <begin position="162"/>
        <end position="185"/>
    </location>
</feature>
<keyword evidence="8" id="KW-1185">Reference proteome</keyword>
<feature type="transmembrane region" description="Helical" evidence="6">
    <location>
        <begin position="276"/>
        <end position="299"/>
    </location>
</feature>
<keyword evidence="4 6" id="KW-1133">Transmembrane helix</keyword>